<comment type="caution">
    <text evidence="8">The sequence shown here is derived from an EMBL/GenBank/DDBJ whole genome shotgun (WGS) entry which is preliminary data.</text>
</comment>
<evidence type="ECO:0000313" key="8">
    <source>
        <dbReference type="EMBL" id="GAX62461.1"/>
    </source>
</evidence>
<organism evidence="8 9">
    <name type="scientific">Candidatus Scalindua japonica</name>
    <dbReference type="NCBI Taxonomy" id="1284222"/>
    <lineage>
        <taxon>Bacteria</taxon>
        <taxon>Pseudomonadati</taxon>
        <taxon>Planctomycetota</taxon>
        <taxon>Candidatus Brocadiia</taxon>
        <taxon>Candidatus Brocadiales</taxon>
        <taxon>Candidatus Scalinduaceae</taxon>
        <taxon>Candidatus Scalindua</taxon>
    </lineage>
</organism>
<dbReference type="Gene3D" id="1.10.760.10">
    <property type="entry name" value="Cytochrome c-like domain"/>
    <property type="match status" value="4"/>
</dbReference>
<evidence type="ECO:0000313" key="9">
    <source>
        <dbReference type="Proteomes" id="UP000218542"/>
    </source>
</evidence>
<gene>
    <name evidence="8" type="ORF">SCALIN_C34_0012</name>
</gene>
<evidence type="ECO:0000256" key="3">
    <source>
        <dbReference type="ARBA" id="ARBA00022723"/>
    </source>
</evidence>
<keyword evidence="3 6" id="KW-0479">Metal-binding</keyword>
<dbReference type="AlphaFoldDB" id="A0A286U312"/>
<evidence type="ECO:0000259" key="7">
    <source>
        <dbReference type="PROSITE" id="PS51007"/>
    </source>
</evidence>
<dbReference type="InterPro" id="IPR051811">
    <property type="entry name" value="Cytochrome_c550/c551-like"/>
</dbReference>
<dbReference type="PANTHER" id="PTHR37823">
    <property type="entry name" value="CYTOCHROME C-553-LIKE"/>
    <property type="match status" value="1"/>
</dbReference>
<evidence type="ECO:0000256" key="4">
    <source>
        <dbReference type="ARBA" id="ARBA00022982"/>
    </source>
</evidence>
<keyword evidence="4" id="KW-0249">Electron transport</keyword>
<accession>A0A286U312</accession>
<feature type="domain" description="Cytochrome c" evidence="7">
    <location>
        <begin position="418"/>
        <end position="497"/>
    </location>
</feature>
<evidence type="ECO:0000256" key="5">
    <source>
        <dbReference type="ARBA" id="ARBA00023004"/>
    </source>
</evidence>
<feature type="domain" description="Cytochrome c" evidence="7">
    <location>
        <begin position="160"/>
        <end position="242"/>
    </location>
</feature>
<dbReference type="InterPro" id="IPR036909">
    <property type="entry name" value="Cyt_c-like_dom_sf"/>
</dbReference>
<evidence type="ECO:0000256" key="1">
    <source>
        <dbReference type="ARBA" id="ARBA00022448"/>
    </source>
</evidence>
<dbReference type="PANTHER" id="PTHR37823:SF1">
    <property type="entry name" value="CYTOCHROME C-553-LIKE"/>
    <property type="match status" value="1"/>
</dbReference>
<sequence length="500" mass="56759">MKLKVNKMINKKKINYTSIIVVICVVLGFVLACEQPGIAQSLEPDPLFLELESIYRGDKDYKQLPFDLEDPYKRSKNGPTLKNVVHKANKEWIKKWIDNPSAMIPNARMPRLMLSPEDIEAVIAYLESIADSSFPKQEWEAGLLKPEDDMTDEEYELMDELVSGGKGVWGRARCNICHPVKGKGGAVGVGPDLGAVANKVNRDWLYQWIKEPRGYFHETQMSRYRLDEGDLRKLVEYLMQDWDFKPEEADEDASEEEEVAASEVSESVETLDVEPSINIEGTLAERGKKIIEFNRCFVCHEIEGVSELLPVKNQKSESETNNEFEKLLNDVRCMTCHNIQGHGGLFAPELTHEGSKLKGEWIKGFIETPDIIRPLLKQMPKFNLTSDEAQTGADFVEEYFVSDEIDLDSFANVEPTEEQINKGKEIYAAKGCKTCHTIQVGGIVGPNMKRVGDRMENGFIFFHLKDPHHETPDSVEPDYKLTDEEATALTHYLMSCKDKK</sequence>
<reference evidence="9" key="1">
    <citation type="journal article" date="2017" name="Environ. Microbiol. Rep.">
        <title>Genetic Diversity of Marine Anaerobic Ammonium-Oxidizing Bacteria as Revealed by Genomic and Proteomic Analyses of 'Candidatus Scalindua japonica'.</title>
        <authorList>
            <person name="Oshiki M."/>
            <person name="Mizuto K."/>
            <person name="Kimura Z."/>
            <person name="Kindaichi T."/>
            <person name="Satoh H."/>
            <person name="Okabe S."/>
        </authorList>
    </citation>
    <scope>NUCLEOTIDE SEQUENCE [LARGE SCALE GENOMIC DNA]</scope>
    <source>
        <strain evidence="9">husup-a2</strain>
    </source>
</reference>
<dbReference type="GO" id="GO:0020037">
    <property type="term" value="F:heme binding"/>
    <property type="evidence" value="ECO:0007669"/>
    <property type="project" value="InterPro"/>
</dbReference>
<dbReference type="SUPFAM" id="SSF46626">
    <property type="entry name" value="Cytochrome c"/>
    <property type="match status" value="4"/>
</dbReference>
<name>A0A286U312_9BACT</name>
<keyword evidence="2 6" id="KW-0349">Heme</keyword>
<feature type="domain" description="Cytochrome c" evidence="7">
    <location>
        <begin position="282"/>
        <end position="400"/>
    </location>
</feature>
<dbReference type="GO" id="GO:0046872">
    <property type="term" value="F:metal ion binding"/>
    <property type="evidence" value="ECO:0007669"/>
    <property type="project" value="UniProtKB-KW"/>
</dbReference>
<dbReference type="PROSITE" id="PS51257">
    <property type="entry name" value="PROKAR_LIPOPROTEIN"/>
    <property type="match status" value="1"/>
</dbReference>
<dbReference type="Proteomes" id="UP000218542">
    <property type="component" value="Unassembled WGS sequence"/>
</dbReference>
<dbReference type="Pfam" id="PF00034">
    <property type="entry name" value="Cytochrom_C"/>
    <property type="match status" value="2"/>
</dbReference>
<dbReference type="PROSITE" id="PS51007">
    <property type="entry name" value="CYTC"/>
    <property type="match status" value="3"/>
</dbReference>
<evidence type="ECO:0000256" key="6">
    <source>
        <dbReference type="PROSITE-ProRule" id="PRU00433"/>
    </source>
</evidence>
<keyword evidence="9" id="KW-1185">Reference proteome</keyword>
<keyword evidence="5 6" id="KW-0408">Iron</keyword>
<evidence type="ECO:0000256" key="2">
    <source>
        <dbReference type="ARBA" id="ARBA00022617"/>
    </source>
</evidence>
<dbReference type="GO" id="GO:0009055">
    <property type="term" value="F:electron transfer activity"/>
    <property type="evidence" value="ECO:0007669"/>
    <property type="project" value="InterPro"/>
</dbReference>
<dbReference type="EMBL" id="BAOS01000034">
    <property type="protein sequence ID" value="GAX62461.1"/>
    <property type="molecule type" value="Genomic_DNA"/>
</dbReference>
<proteinExistence type="predicted"/>
<protein>
    <submittedName>
        <fullName evidence="8">Nitric-oxide reductase subunit C</fullName>
    </submittedName>
</protein>
<keyword evidence="1" id="KW-0813">Transport</keyword>
<dbReference type="InterPro" id="IPR009056">
    <property type="entry name" value="Cyt_c-like_dom"/>
</dbReference>